<dbReference type="InterPro" id="IPR006162">
    <property type="entry name" value="Ppantetheine_attach_site"/>
</dbReference>
<reference evidence="11 12" key="1">
    <citation type="journal article" date="2010" name="J. Bacteriol.">
        <title>Biochemical characterization of a novel indole prenyltransferase from Streptomyces sp. SN-593.</title>
        <authorList>
            <person name="Takahashi S."/>
            <person name="Takagi H."/>
            <person name="Toyoda A."/>
            <person name="Uramoto M."/>
            <person name="Nogawa T."/>
            <person name="Ueki M."/>
            <person name="Sakaki Y."/>
            <person name="Osada H."/>
        </authorList>
    </citation>
    <scope>NUCLEOTIDE SEQUENCE [LARGE SCALE GENOMIC DNA]</scope>
    <source>
        <strain evidence="11 12">SN-593</strain>
    </source>
</reference>
<protein>
    <submittedName>
        <fullName evidence="11">Putative modular polyketide synthase</fullName>
    </submittedName>
</protein>
<accession>A0A7U3V0R3</accession>
<dbReference type="Gene3D" id="3.40.366.10">
    <property type="entry name" value="Malonyl-Coenzyme A Acyl Carrier Protein, domain 2"/>
    <property type="match status" value="3"/>
</dbReference>
<evidence type="ECO:0000259" key="9">
    <source>
        <dbReference type="PROSITE" id="PS50075"/>
    </source>
</evidence>
<keyword evidence="4" id="KW-0808">Transferase</keyword>
<feature type="domain" description="Ketosynthase family 3 (KS3)" evidence="10">
    <location>
        <begin position="3109"/>
        <end position="3543"/>
    </location>
</feature>
<feature type="compositionally biased region" description="Acidic residues" evidence="8">
    <location>
        <begin position="467"/>
        <end position="477"/>
    </location>
</feature>
<dbReference type="PROSITE" id="PS00606">
    <property type="entry name" value="KS3_1"/>
    <property type="match status" value="3"/>
</dbReference>
<dbReference type="FunFam" id="3.40.47.10:FF:000019">
    <property type="entry name" value="Polyketide synthase type I"/>
    <property type="match status" value="3"/>
</dbReference>
<dbReference type="Pfam" id="PF16197">
    <property type="entry name" value="KAsynt_C_assoc"/>
    <property type="match status" value="3"/>
</dbReference>
<dbReference type="Pfam" id="PF00698">
    <property type="entry name" value="Acyl_transf_1"/>
    <property type="match status" value="3"/>
</dbReference>
<organism evidence="11 12">
    <name type="scientific">Actinacidiphila reveromycinica</name>
    <dbReference type="NCBI Taxonomy" id="659352"/>
    <lineage>
        <taxon>Bacteria</taxon>
        <taxon>Bacillati</taxon>
        <taxon>Actinomycetota</taxon>
        <taxon>Actinomycetes</taxon>
        <taxon>Kitasatosporales</taxon>
        <taxon>Streptomycetaceae</taxon>
        <taxon>Actinacidiphila</taxon>
    </lineage>
</organism>
<dbReference type="SUPFAM" id="SSF52151">
    <property type="entry name" value="FabD/lysophospholipase-like"/>
    <property type="match status" value="3"/>
</dbReference>
<dbReference type="Pfam" id="PF00550">
    <property type="entry name" value="PP-binding"/>
    <property type="match status" value="3"/>
</dbReference>
<gene>
    <name evidence="11" type="ORF">RVR_9999</name>
</gene>
<evidence type="ECO:0000313" key="11">
    <source>
        <dbReference type="EMBL" id="BBB02225.1"/>
    </source>
</evidence>
<dbReference type="GO" id="GO:0004315">
    <property type="term" value="F:3-oxoacyl-[acyl-carrier-protein] synthase activity"/>
    <property type="evidence" value="ECO:0007669"/>
    <property type="project" value="InterPro"/>
</dbReference>
<evidence type="ECO:0000256" key="8">
    <source>
        <dbReference type="SAM" id="MobiDB-lite"/>
    </source>
</evidence>
<dbReference type="InterPro" id="IPR050091">
    <property type="entry name" value="PKS_NRPS_Biosynth_Enz"/>
</dbReference>
<dbReference type="Gene3D" id="3.40.47.10">
    <property type="match status" value="3"/>
</dbReference>
<dbReference type="PROSITE" id="PS50075">
    <property type="entry name" value="CARRIER"/>
    <property type="match status" value="3"/>
</dbReference>
<dbReference type="Gene3D" id="3.30.70.3290">
    <property type="match status" value="3"/>
</dbReference>
<dbReference type="InterPro" id="IPR014043">
    <property type="entry name" value="Acyl_transferase_dom"/>
</dbReference>
<dbReference type="CDD" id="cd00833">
    <property type="entry name" value="PKS"/>
    <property type="match status" value="3"/>
</dbReference>
<feature type="domain" description="Carrier" evidence="9">
    <location>
        <begin position="3008"/>
        <end position="3083"/>
    </location>
</feature>
<dbReference type="Pfam" id="PF18369">
    <property type="entry name" value="PKS_DE"/>
    <property type="match status" value="2"/>
</dbReference>
<dbReference type="SMART" id="SM00827">
    <property type="entry name" value="PKS_AT"/>
    <property type="match status" value="3"/>
</dbReference>
<dbReference type="Pfam" id="PF08659">
    <property type="entry name" value="KR"/>
    <property type="match status" value="3"/>
</dbReference>
<feature type="domain" description="Ketosynthase family 3 (KS3)" evidence="10">
    <location>
        <begin position="33"/>
        <end position="460"/>
    </location>
</feature>
<dbReference type="InterPro" id="IPR016035">
    <property type="entry name" value="Acyl_Trfase/lysoPLipase"/>
</dbReference>
<keyword evidence="7" id="KW-0012">Acyltransferase</keyword>
<keyword evidence="6" id="KW-0511">Multifunctional enzyme</keyword>
<dbReference type="Gene3D" id="3.40.50.11460">
    <property type="match status" value="1"/>
</dbReference>
<dbReference type="InterPro" id="IPR057326">
    <property type="entry name" value="KR_dom"/>
</dbReference>
<dbReference type="Pfam" id="PF02801">
    <property type="entry name" value="Ketoacyl-synt_C"/>
    <property type="match status" value="3"/>
</dbReference>
<name>A0A7U3V0R3_9ACTN</name>
<evidence type="ECO:0000256" key="6">
    <source>
        <dbReference type="ARBA" id="ARBA00023268"/>
    </source>
</evidence>
<dbReference type="InterPro" id="IPR014030">
    <property type="entry name" value="Ketoacyl_synth_N"/>
</dbReference>
<dbReference type="GO" id="GO:0004312">
    <property type="term" value="F:fatty acid synthase activity"/>
    <property type="evidence" value="ECO:0007669"/>
    <property type="project" value="TreeGrafter"/>
</dbReference>
<dbReference type="PROSITE" id="PS52004">
    <property type="entry name" value="KS3_2"/>
    <property type="match status" value="3"/>
</dbReference>
<keyword evidence="2" id="KW-0596">Phosphopantetheine</keyword>
<dbReference type="PANTHER" id="PTHR43775:SF51">
    <property type="entry name" value="INACTIVE PHENOLPHTHIOCEROL SYNTHESIS POLYKETIDE SYNTHASE TYPE I PKS1-RELATED"/>
    <property type="match status" value="1"/>
</dbReference>
<reference evidence="11 12" key="4">
    <citation type="journal article" date="2020" name="Sci. Rep.">
        <title>beta-carboline chemical signals induce reveromycin production through a LuxR family regulator in Streptomyces sp. SN-593.</title>
        <authorList>
            <person name="Panthee S."/>
            <person name="Kito N."/>
            <person name="Hayashi T."/>
            <person name="Shimizu T."/>
            <person name="Ishikawa J."/>
            <person name="Hamamoto H."/>
            <person name="Osada H."/>
            <person name="Takahashi S."/>
        </authorList>
    </citation>
    <scope>NUCLEOTIDE SEQUENCE [LARGE SCALE GENOMIC DNA]</scope>
    <source>
        <strain evidence="11 12">SN-593</strain>
    </source>
</reference>
<dbReference type="PANTHER" id="PTHR43775">
    <property type="entry name" value="FATTY ACID SYNTHASE"/>
    <property type="match status" value="1"/>
</dbReference>
<keyword evidence="3" id="KW-0597">Phosphoprotein</keyword>
<dbReference type="InterPro" id="IPR032821">
    <property type="entry name" value="PKS_assoc"/>
</dbReference>
<evidence type="ECO:0000259" key="10">
    <source>
        <dbReference type="PROSITE" id="PS52004"/>
    </source>
</evidence>
<evidence type="ECO:0000256" key="1">
    <source>
        <dbReference type="ARBA" id="ARBA00001957"/>
    </source>
</evidence>
<dbReference type="NCBIfam" id="NF045894">
    <property type="entry name" value="PKS_plus_SDR"/>
    <property type="match status" value="2"/>
</dbReference>
<dbReference type="Pfam" id="PF08990">
    <property type="entry name" value="Docking"/>
    <property type="match status" value="1"/>
</dbReference>
<dbReference type="GO" id="GO:0006633">
    <property type="term" value="P:fatty acid biosynthetic process"/>
    <property type="evidence" value="ECO:0007669"/>
    <property type="project" value="InterPro"/>
</dbReference>
<dbReference type="InterPro" id="IPR036736">
    <property type="entry name" value="ACP-like_sf"/>
</dbReference>
<dbReference type="SUPFAM" id="SSF53901">
    <property type="entry name" value="Thiolase-like"/>
    <property type="match status" value="3"/>
</dbReference>
<evidence type="ECO:0000313" key="12">
    <source>
        <dbReference type="Proteomes" id="UP000595703"/>
    </source>
</evidence>
<dbReference type="Gene3D" id="1.10.1200.10">
    <property type="entry name" value="ACP-like"/>
    <property type="match status" value="3"/>
</dbReference>
<dbReference type="InterPro" id="IPR009081">
    <property type="entry name" value="PP-bd_ACP"/>
</dbReference>
<dbReference type="InterPro" id="IPR015083">
    <property type="entry name" value="NorB/c/GfsB-D-like_docking"/>
</dbReference>
<dbReference type="InterPro" id="IPR018201">
    <property type="entry name" value="Ketoacyl_synth_AS"/>
</dbReference>
<dbReference type="InterPro" id="IPR020806">
    <property type="entry name" value="PKS_PP-bd"/>
</dbReference>
<dbReference type="InterPro" id="IPR013968">
    <property type="entry name" value="PKS_KR"/>
</dbReference>
<reference evidence="11 12" key="2">
    <citation type="journal article" date="2011" name="J. Antibiot.">
        <title>Furaquinocins I and J: novel polyketide isoprenoid hybrid compounds from Streptomyces reveromyceticus SN-593.</title>
        <authorList>
            <person name="Panthee S."/>
            <person name="Takahashi S."/>
            <person name="Takagi H."/>
            <person name="Nogawa T."/>
            <person name="Oowada E."/>
            <person name="Uramoto M."/>
            <person name="Osada H."/>
        </authorList>
    </citation>
    <scope>NUCLEOTIDE SEQUENCE [LARGE SCALE GENOMIC DNA]</scope>
    <source>
        <strain evidence="11 12">SN-593</strain>
    </source>
</reference>
<dbReference type="InterPro" id="IPR016036">
    <property type="entry name" value="Malonyl_transacylase_ACP-bd"/>
</dbReference>
<dbReference type="InterPro" id="IPR036291">
    <property type="entry name" value="NAD(P)-bd_dom_sf"/>
</dbReference>
<dbReference type="SMART" id="SM00825">
    <property type="entry name" value="PKS_KS"/>
    <property type="match status" value="3"/>
</dbReference>
<evidence type="ECO:0000256" key="2">
    <source>
        <dbReference type="ARBA" id="ARBA00022450"/>
    </source>
</evidence>
<dbReference type="SMART" id="SM00823">
    <property type="entry name" value="PKS_PP"/>
    <property type="match status" value="3"/>
</dbReference>
<feature type="region of interest" description="Disordered" evidence="8">
    <location>
        <begin position="462"/>
        <end position="485"/>
    </location>
</feature>
<dbReference type="InterPro" id="IPR001227">
    <property type="entry name" value="Ac_transferase_dom_sf"/>
</dbReference>
<feature type="domain" description="Ketosynthase family 3 (KS3)" evidence="10">
    <location>
        <begin position="1574"/>
        <end position="1998"/>
    </location>
</feature>
<dbReference type="SMART" id="SM01294">
    <property type="entry name" value="PKS_PP_betabranch"/>
    <property type="match status" value="3"/>
</dbReference>
<dbReference type="EMBL" id="AP018365">
    <property type="protein sequence ID" value="BBB02225.1"/>
    <property type="molecule type" value="Genomic_DNA"/>
</dbReference>
<feature type="domain" description="Carrier" evidence="9">
    <location>
        <begin position="1467"/>
        <end position="1545"/>
    </location>
</feature>
<feature type="domain" description="Carrier" evidence="9">
    <location>
        <begin position="4597"/>
        <end position="4672"/>
    </location>
</feature>
<dbReference type="GO" id="GO:0031177">
    <property type="term" value="F:phosphopantetheine binding"/>
    <property type="evidence" value="ECO:0007669"/>
    <property type="project" value="InterPro"/>
</dbReference>
<dbReference type="InterPro" id="IPR014031">
    <property type="entry name" value="Ketoacyl_synth_C"/>
</dbReference>
<dbReference type="InterPro" id="IPR041618">
    <property type="entry name" value="PKS_DE"/>
</dbReference>
<reference evidence="11 12" key="3">
    <citation type="journal article" date="2011" name="Nat. Chem. Biol.">
        <title>Reveromycin A biosynthesis uses RevG and RevJ for stereospecific spiroacetal formation.</title>
        <authorList>
            <person name="Takahashi S."/>
            <person name="Toyoda A."/>
            <person name="Sekiyama Y."/>
            <person name="Takagi H."/>
            <person name="Nogawa T."/>
            <person name="Uramoto M."/>
            <person name="Suzuki R."/>
            <person name="Koshino H."/>
            <person name="Kumano T."/>
            <person name="Panthee S."/>
            <person name="Dairi T."/>
            <person name="Ishikawa J."/>
            <person name="Ikeda H."/>
            <person name="Sakaki Y."/>
            <person name="Osada H."/>
        </authorList>
    </citation>
    <scope>NUCLEOTIDE SEQUENCE [LARGE SCALE GENOMIC DNA]</scope>
    <source>
        <strain evidence="11 12">SN-593</strain>
    </source>
</reference>
<dbReference type="PROSITE" id="PS00012">
    <property type="entry name" value="PHOSPHOPANTETHEINE"/>
    <property type="match status" value="3"/>
</dbReference>
<proteinExistence type="predicted"/>
<dbReference type="InterPro" id="IPR016039">
    <property type="entry name" value="Thiolase-like"/>
</dbReference>
<comment type="cofactor">
    <cofactor evidence="1">
        <name>pantetheine 4'-phosphate</name>
        <dbReference type="ChEBI" id="CHEBI:47942"/>
    </cofactor>
</comment>
<dbReference type="Pfam" id="PF00109">
    <property type="entry name" value="ketoacyl-synt"/>
    <property type="match status" value="3"/>
</dbReference>
<evidence type="ECO:0000256" key="7">
    <source>
        <dbReference type="ARBA" id="ARBA00023315"/>
    </source>
</evidence>
<sequence length="4758" mass="486750">MATEAKLRDYLRLVTANLQKARQRIREMEQRNQEPIAIVGMGCRYPGGVRGPEDLWRLVEQETDAVGGFPTDRGWDAESLYHPDPDHPGTTYSRHGGFIEGAADFDSGFFGISPREALAMDPQQRLLLEVAWEALERAGIEPTSLRGTRAGVFAGAFSSGYGSGLPEQDASTEGHLITGTATSVLSGRVAFTLGFEGPAVTVDTACSSALVSLHLACRSLRAGECSLALAGGVSIMVKPTVFVGFSRQRGMSVDGRCKSFGADADGSGWAEGAGMIVLERLSDARHNGHRVLAVVEGSAVNQDGASNGLTAPNGPSQQRVIRAALRNAGIGPADVDVVEAHGSGTSLGDPIEAQALLETYGQQRTGDRPLWLGSVKSNIGHAQAASGAAGIIKMVQALRHGMLPKTLHAGTPTPHVDWSIGDVRLLNEAVAWPADVERPRRAGVSGFGISGTNAHVILSDPPAEAPAEVEQEVEEGDAPQAETRPAVLDPAPVPWVVSGRSAAGLRGQAGRLREALVARPELGGSDGARDVGWSLAVSRAVFEHRAVVLDGGVDGFAGLGALAGGGELIPAAGVVSGVVSAVGTGRSVFVFPGQGAQWVGMGRELLGSSPVFAARLAECGAVLEPLVGWSLVDVVAGSGSGSGGGVEGLSLGSAEVFQPVLWGVLVALAAVWEAVGVVPDAVVGHSQGEVAAAVVAGVLSLGDAARVVVARSRALSGLGVSGSMVSVVMPESRVRELMVPWGERLSVAAVNGPAAVVVSGEPGAVEEFEGVLARARVLRWRLPVVDYVAHAAGADGLEGVLRAELGGIVPAPARVPMYSSTLSRWVSGEELDAGYWFANVRETVRFADAVGVLLGEGFRSFVEVSAQPVLTGAVAECADEAGVELALVTGTVEREDAGARRLVESFARAFVAGLPVDWAAVVGGGELVELPTYAFQRQRFWPEGTIRGSRDVTGTRDAEGWRYTTTWTDLPDLAAGPATLTGTWLVVAPAAGGDRDRTDACVRALADGGAEVLTLRVEHADLDRAAFAARIAAATDGPGIAGVVSTLAWDDAPLTALPAVPAGVAATQTLVQALGDAEVDAPLWLLTSGAVATGPDDVLGSPLQAQVWGMGRVVALEHPDRWGGLVDLPPTLDAPAAGRLRAVLNGAGEEDQLAVRADSVLARRLAHAGPRDASAAPWTPRDTVLVTGGTGAIAGHVADWLAEHGAARLVLTSRSGPSATDAAALAARLADGGADVEVLACDVAHRAGLAAVLDRVDGTGPRLSAVLHTAGLVQETAVADTTLDELSRVLDAKARGAALLDELTADRDLDAFVLFSSIAATWGSGTQPAYAAANAYLDALAENRRSRGLPATSVAWGLWGVGGMGSGDGEDYVLRRGVRRMPPGPLVRTLGKSVGADDVQLTVADVDWATFAPVFTLRRPSRLLAGLPEVVRALDDGTAGQEADGGATAPGAGTALARRLAGLQRAEQDLALLDVVRVETAGVLRMTEPSDVDTRRAFSEMGFDSLMALELRNRVAAATGLALPATLLFDHPTVADVAALLRENLLGALTDPEAPAPGTSAAGRHAGGPGPYADEPIAIVAMGCRLPGGVRAPEDLWDLVAGGTDATSAFPTDRGWDATALFDPDPDRIGTHYTRGGGFVQRAGEFDADFFGISPREALAMDPQQRLLLETSWEAFERAGIDQSALRGSRTGVFVGGTTTSYGAALPDELEGHRSTGTAASILTGRLSYLLGLEGPAMTVDTACSSSLVALHLAAQALRSGECDLALAGGVTVMPTPEWFVWFSRQRGLAPDGRSKAFSAAADGMGMAEGVGVLLVERLSDARRNGHRVLALVRGSAVNQDGASNGLTAPNGPSQQRVIRAALASAELTSADVDAVEAHGTGTPLGDPIEAQALMATYGQGRPEDRPLWLGSVKSNIGHAQWAAGVAGVIKMVLAMERQELPRTLHADEPSPHIDWTAGNVRLLQEARAWPATGGRVRRAGVSSFGISGTNAHVILEEAPVEEEASPVGVTVPGVVGGVVPWVVSGRSEGALRGQAARLRELVLARPDMDPVDVGWSLASSRSVFEHRAVVTGDHVEGLSAVAEGAAVPGVVSGVARGGARVGFVFAGQGSQRAGMAAGLYAASPVFAAVFDRVCGLLGSHLDVPLREVVLDGVEGDARADLTVFAQAGLFALQVGLVEVLAACGVRPAVVAGHSVGEVAAAYVAGVLSLEDACALVAGRGRVMQALPEGGAMASIAVSEADAIEVIGERADVGIAAVNGPAAVVVSGEQDAVDAVAAVFAERGVRVRSLRVSHAFHSHRMDPVLDELARIAGGLAYAPAEVPWVSTSTGAVVESCDGSYWAEQARGAVRYADAVTAMAGLDVGVFLEIGPDGTLSLLGAPNAPEAEFVSLQRPGHDAAGAFVDGLAQAWVRGVSVDWAALIGSGERVDLPTYAFQHAWFWPTVVTGVAGGDDDGAATSAERRFWAAVEGGDLSTVAETLALDGEAEGLSGLVPALAAWHGRERNRAVTDRWRYRETWTGVAEPAAGARPTGSWLLVTPSGPDGAHGQADAVAAVLGAGGGRVVVVEGGCDRGAMATRLGELVATHGGFAGVVSLLALDGAEVPGRPGVSAGLAGTLSLLQALGDAGLDEAPLWLVTQGAVATGIGEEVGNPAQAQVWGLGRVAALEFQERWGGLVDLPPVLDERAGVRLAGVLAGNGENEVAIRGAGAFARRLSRAGLAGSVGEGWSPRGAVLVTGGSGAIAGRLAGWLVGRGASRVVLASRSGASAAGVAGLAARVAGGGAAVDVVVCDVAVREQVAGLVEWVDGGGVGLSAVMHTAGVVDDGLLAGMGVGSLSSVLGAKATGAAVLDEVTAGRELDAFVLFSSAAATLGGAGQGNYGAANAYLDALAQARRARGLAGLSVAWGPWAAGGMAQASEAVRRRLSRGPLPEMDPALALQALGQALVENAPTLAVMDVDWSQFDATAVRAVADLPEVAASARTAAATAGVAGGQLARTVAGLGRADQLRTLTDLVRAEAAAVLGHPTADTVAGDRAFGDLGIDSLTGLELRRRLDRLTALKLPATLVFDYPTPAAIGAFLRARLVGDDTPAGSDTAPAGPVPPPGQGADQDPIVIVGMGCRFPGGVRDPEGLWNLLASGTDAIAGLPQDRGWDLAKLDGPEPEAGYVREGGFLYEATDFDPGFFGISPREALAMDPQQRVLLEVAWESLERAGIDPRSLRGSRTGVFVGGYFSGYGTGLQDALDAGVEGLADKGLQGNMVSGNATSVLSGRLSFTFGFEGPSLTVDTACSSTLVALHTAGKALRDGECSMALVAGVSVFASPVWFGFTRERQQGESPDGRCKSFGAGADGMGMSEGAGVVVVERLSDARRNGHRVLAVVEGSALNQDGASNGLTAPNGPSQQRVIRAALRNAGIGPADVDVVEAHGSGTSLGDPIEAQAVIAAYGQERPEERPLWLGSVKSNIGHPQAAAGAAGLIKMVLALRHGVLPKTLHAEEPTPHVDWSAGNVRVLNEAVAWPSGDGRPRRAGVSGFGISGTNAHVILREPPVEELAGEAAGESGLPGLPVVPVVSGVVPWVVSGRSDAGLRAQAGRLRELVRASSALGGPDGVRGVGWSLAVSRAVFEHRAVVLDGGVDGFAGLGALAGGGELIPAAGVVSGVVSASGTGRSVFVFPGQGAQWVGMGRELLGSSPVFAARLAECGAVLEPLVGWSLVEVVAGSGGGVEGLSLGSAEVFQPVLWGVLVALAAVWEAVGVVPDAVVGHSQGEVAAAVVAGVLSLGDAARVVVARSRALSGLGVSGSMVSVVMPESRVRELMVPWGDRLAVAAVNGPAAVVVSGEPGAVEEFEGALAKARVLRWRLPVVDYVAHAAGADGLEGVLRAELGGIVPAPARVPMYSTVRGGWVEGPELDAGYWFANVRETVRFADAVGALVGEGFRSFVEVSAQPVLTGPVAECAEEAGVELALVTGTVEREDAGARRLVESFARAFVAGLPVDWAAVVGWGELVELPTYPFQRQRFWPDAIATSGAKPAGGGSRAAAADAVEERFWASVERGDVAALAQSLSIEDAESLAELVPALAAWRKGERERSATENWRYRVTWAPVAEPAAGSLTGRWLLVAPEGCDLAGSVEGALSARGAEAVTVEVVPGELERTGLAERLIVTANGDVAGVVSLLACDEVPLASYPEVASGLAGTQLLVQALGDAGVDRAPLWVLTRGAVAAVPGEVLASPVQAQVWGMGRVVGLEHPERWGGLVDLPEVFDERAGVRLCAVLSGATGDEDQLAIRSTGIVGRRLTRAPRPRMAAEVWSPRGSVLVTGGTGAIGGHVAGWLAERGAPRVVLTSRSGPAAVGLPRLAADLAACGSQVTVISADIADRDQAAGLVARIPADGPALTAVLHTAGITQTTATADTTVEELAAVMRAKTAGAALLDELTADAGLDAFVLFSSIAATWGSGWQPAYSAANTYLDALAEDRRSRGLPATSVAWGPWDGGGMTNADAAEQLERRGLRMMDPALLVRALAEVVEGDEGPVTVADVDWAGFAPAFTVRRDSPLLSLLPEAARAVAAARAEAARDARDAAAGGAGEDLARQLAGKSRADQERFLTGLVRGEAAPILGHDTSGGIEAGRAFSDLGFDSIAAVKLRNRLSAVTGLSLPTTVLFEHPTPAALGAHLRAELEREAAAAAPPHSAESADEAIDRLEALLAASAAGTEDAESARIAARLESVTAKWQQARGAADAVADQLAASTDDEVFHFIGKEFGIS</sequence>
<dbReference type="SUPFAM" id="SSF55048">
    <property type="entry name" value="Probable ACP-binding domain of malonyl-CoA ACP transacylase"/>
    <property type="match status" value="3"/>
</dbReference>
<keyword evidence="12" id="KW-1185">Reference proteome</keyword>
<dbReference type="FunFam" id="1.10.1200.10:FF:000007">
    <property type="entry name" value="Probable polyketide synthase pks17"/>
    <property type="match status" value="2"/>
</dbReference>
<dbReference type="Gene3D" id="3.40.50.720">
    <property type="entry name" value="NAD(P)-binding Rossmann-like Domain"/>
    <property type="match status" value="3"/>
</dbReference>
<evidence type="ECO:0000256" key="3">
    <source>
        <dbReference type="ARBA" id="ARBA00022553"/>
    </source>
</evidence>
<dbReference type="SUPFAM" id="SSF51735">
    <property type="entry name" value="NAD(P)-binding Rossmann-fold domains"/>
    <property type="match status" value="6"/>
</dbReference>
<evidence type="ECO:0000256" key="5">
    <source>
        <dbReference type="ARBA" id="ARBA00023194"/>
    </source>
</evidence>
<dbReference type="GO" id="GO:0033068">
    <property type="term" value="P:macrolide biosynthetic process"/>
    <property type="evidence" value="ECO:0007669"/>
    <property type="project" value="UniProtKB-ARBA"/>
</dbReference>
<dbReference type="Gene3D" id="6.10.140.1830">
    <property type="match status" value="2"/>
</dbReference>
<dbReference type="SMART" id="SM00822">
    <property type="entry name" value="PKS_KR"/>
    <property type="match status" value="3"/>
</dbReference>
<dbReference type="InterPro" id="IPR020841">
    <property type="entry name" value="PKS_Beta-ketoAc_synthase_dom"/>
</dbReference>
<dbReference type="RefSeq" id="WP_202238180.1">
    <property type="nucleotide sequence ID" value="NZ_AP018365.1"/>
</dbReference>
<dbReference type="KEGG" id="arev:RVR_9999"/>
<dbReference type="Proteomes" id="UP000595703">
    <property type="component" value="Chromosome"/>
</dbReference>
<dbReference type="SUPFAM" id="SSF47336">
    <property type="entry name" value="ACP-like"/>
    <property type="match status" value="3"/>
</dbReference>
<evidence type="ECO:0000256" key="4">
    <source>
        <dbReference type="ARBA" id="ARBA00022679"/>
    </source>
</evidence>
<dbReference type="CDD" id="cd08952">
    <property type="entry name" value="KR_1_SDR_x"/>
    <property type="match status" value="3"/>
</dbReference>
<keyword evidence="5" id="KW-0045">Antibiotic biosynthesis</keyword>